<comment type="caution">
    <text evidence="2">The sequence shown here is derived from an EMBL/GenBank/DDBJ whole genome shotgun (WGS) entry which is preliminary data.</text>
</comment>
<evidence type="ECO:0000313" key="2">
    <source>
        <dbReference type="EMBL" id="KAF4136844.1"/>
    </source>
</evidence>
<dbReference type="Proteomes" id="UP000704712">
    <property type="component" value="Unassembled WGS sequence"/>
</dbReference>
<protein>
    <submittedName>
        <fullName evidence="2">Uncharacterized protein</fullName>
    </submittedName>
</protein>
<feature type="region of interest" description="Disordered" evidence="1">
    <location>
        <begin position="274"/>
        <end position="370"/>
    </location>
</feature>
<gene>
    <name evidence="2" type="ORF">GN958_ATG14003</name>
</gene>
<name>A0A8S9UCY7_PHYIN</name>
<evidence type="ECO:0000256" key="1">
    <source>
        <dbReference type="SAM" id="MobiDB-lite"/>
    </source>
</evidence>
<sequence>MEANAQYALHDSEAAPPAWAARVRLTPELLQKLRQDPQQVLLKLNVASGDGAPKARGGSKKTSVMTVRLAADDEMEETDEQYELLSFPEDPSINHVCTYRRETGDGAAGGYSIYKIGAIHQKLLVQRLLDATEKDRIKDKHAKSVLASKSRASKLIDSNLEKPSKKQRLTRLSSVPTARASGGGSAWSVAAGKKRTIKLVLPSALTKEGAKEARETIESRVEVEVEAAPAASREEEKITVYEAVDSDQNETPTVVVSKETAAAARDADFHALFSSDSDDEEHGVRRSQVLRREKKKTTIEVKERNSTTATGVDNEQSESKSVAGAKNEGSLGSDSDATAQPKETTNAATGNGVNDELAKNESSTTEAKQSEERLDIYALKPIKPSTRGVEVKRARVRSALVSDRVKQARLPDLSFFPSAVVQICQRLANYHGRSIILDESDYDSFVETHEQFRQDWEMLDKAYSIEMIKTEGLHLQLEVASSDSNCEQLRQRIKASSSKKEGLLFVRDAMASIQKILHSIQVSVDRFDTKSHTSQTTSDTQY</sequence>
<dbReference type="EMBL" id="JAACNO010001896">
    <property type="protein sequence ID" value="KAF4136844.1"/>
    <property type="molecule type" value="Genomic_DNA"/>
</dbReference>
<reference evidence="2" key="1">
    <citation type="submission" date="2020-03" db="EMBL/GenBank/DDBJ databases">
        <title>Hybrid Assembly of Korean Phytophthora infestans isolates.</title>
        <authorList>
            <person name="Prokchorchik M."/>
            <person name="Lee Y."/>
            <person name="Seo J."/>
            <person name="Cho J.-H."/>
            <person name="Park Y.-E."/>
            <person name="Jang D.-C."/>
            <person name="Im J.-S."/>
            <person name="Choi J.-G."/>
            <person name="Park H.-J."/>
            <person name="Lee G.-B."/>
            <person name="Lee Y.-G."/>
            <person name="Hong S.-Y."/>
            <person name="Cho K."/>
            <person name="Sohn K.H."/>
        </authorList>
    </citation>
    <scope>NUCLEOTIDE SEQUENCE</scope>
    <source>
        <strain evidence="2">KR_2_A2</strain>
    </source>
</reference>
<evidence type="ECO:0000313" key="3">
    <source>
        <dbReference type="Proteomes" id="UP000704712"/>
    </source>
</evidence>
<organism evidence="2 3">
    <name type="scientific">Phytophthora infestans</name>
    <name type="common">Potato late blight agent</name>
    <name type="synonym">Botrytis infestans</name>
    <dbReference type="NCBI Taxonomy" id="4787"/>
    <lineage>
        <taxon>Eukaryota</taxon>
        <taxon>Sar</taxon>
        <taxon>Stramenopiles</taxon>
        <taxon>Oomycota</taxon>
        <taxon>Peronosporomycetes</taxon>
        <taxon>Peronosporales</taxon>
        <taxon>Peronosporaceae</taxon>
        <taxon>Phytophthora</taxon>
    </lineage>
</organism>
<proteinExistence type="predicted"/>
<feature type="compositionally biased region" description="Basic and acidic residues" evidence="1">
    <location>
        <begin position="296"/>
        <end position="305"/>
    </location>
</feature>
<accession>A0A8S9UCY7</accession>
<dbReference type="AlphaFoldDB" id="A0A8S9UCY7"/>
<feature type="compositionally biased region" description="Polar residues" evidence="1">
    <location>
        <begin position="330"/>
        <end position="352"/>
    </location>
</feature>